<dbReference type="InParanoid" id="A0A7N2R442"/>
<evidence type="ECO:0000313" key="2">
    <source>
        <dbReference type="EnsemblPlants" id="QL05p001345:mrna"/>
    </source>
</evidence>
<dbReference type="InterPro" id="IPR026960">
    <property type="entry name" value="RVT-Znf"/>
</dbReference>
<dbReference type="EnsemblPlants" id="QL05p001345:mrna">
    <property type="protein sequence ID" value="QL05p001345:mrna"/>
    <property type="gene ID" value="QL05p001345"/>
</dbReference>
<name>A0A7N2R442_QUELO</name>
<dbReference type="EMBL" id="LRBV02000005">
    <property type="status" value="NOT_ANNOTATED_CDS"/>
    <property type="molecule type" value="Genomic_DNA"/>
</dbReference>
<accession>A0A7N2R442</accession>
<evidence type="ECO:0000313" key="3">
    <source>
        <dbReference type="Proteomes" id="UP000594261"/>
    </source>
</evidence>
<dbReference type="Gramene" id="QL05p001345:mrna">
    <property type="protein sequence ID" value="QL05p001345:mrna"/>
    <property type="gene ID" value="QL05p001345"/>
</dbReference>
<feature type="domain" description="Reverse transcriptase zinc-binding" evidence="1">
    <location>
        <begin position="168"/>
        <end position="227"/>
    </location>
</feature>
<reference evidence="2 3" key="1">
    <citation type="journal article" date="2016" name="G3 (Bethesda)">
        <title>First Draft Assembly and Annotation of the Genome of a California Endemic Oak Quercus lobata Nee (Fagaceae).</title>
        <authorList>
            <person name="Sork V.L."/>
            <person name="Fitz-Gibbon S.T."/>
            <person name="Puiu D."/>
            <person name="Crepeau M."/>
            <person name="Gugger P.F."/>
            <person name="Sherman R."/>
            <person name="Stevens K."/>
            <person name="Langley C.H."/>
            <person name="Pellegrini M."/>
            <person name="Salzberg S.L."/>
        </authorList>
    </citation>
    <scope>NUCLEOTIDE SEQUENCE [LARGE SCALE GENOMIC DNA]</scope>
    <source>
        <strain evidence="2 3">cv. SW786</strain>
    </source>
</reference>
<organism evidence="2 3">
    <name type="scientific">Quercus lobata</name>
    <name type="common">Valley oak</name>
    <dbReference type="NCBI Taxonomy" id="97700"/>
    <lineage>
        <taxon>Eukaryota</taxon>
        <taxon>Viridiplantae</taxon>
        <taxon>Streptophyta</taxon>
        <taxon>Embryophyta</taxon>
        <taxon>Tracheophyta</taxon>
        <taxon>Spermatophyta</taxon>
        <taxon>Magnoliopsida</taxon>
        <taxon>eudicotyledons</taxon>
        <taxon>Gunneridae</taxon>
        <taxon>Pentapetalae</taxon>
        <taxon>rosids</taxon>
        <taxon>fabids</taxon>
        <taxon>Fagales</taxon>
        <taxon>Fagaceae</taxon>
        <taxon>Quercus</taxon>
    </lineage>
</organism>
<sequence length="511" mass="57179">MPCNLLTLRYIWLSSTAHTISKKLPFSSSYHSSYCSDTSPTSASAFPLSWRSSITLVLGEVSTTPSTIHHVEASLGMQLTLTTTRDRRTEVEVVERHHSPSLDLPSFVPKPKLEANSNDVLIVSPLYDQNSGCWNLQKLRDLFDEHALEAIQKVPLTRLIIGSGQLQTQIHDRLKTHLWRIAANVLLTKDLLGRFFDIGDSICPLCKVAEESSLHLFTNCPLERAIWFSSLWGLRLECWNLNSPDQFIQTLLSLSNEVDSELILFGAVVCDVIWKARNQAQFEGMSPNVDSLIAQEIQGHTIPHPNIIENVRRFIMGWNKVELEGALEETMMKIIINIAILGPLVDGIVTEILHADSVVGCNSSHQYSSYLHPREKSLRRIGTLAYHKLPESQWNPNVKSPDGEDHVELFSAAKRVETTQTLLLTSATAGTRRVITDNKDKRLANGNEKAAAFLAICQIMLKLQYRDIHSVLVLKGSKAVSDLCNGMCSSSWSMEAVILDFKQVKKQMTNA</sequence>
<evidence type="ECO:0000259" key="1">
    <source>
        <dbReference type="Pfam" id="PF13966"/>
    </source>
</evidence>
<proteinExistence type="predicted"/>
<protein>
    <recommendedName>
        <fullName evidence="1">Reverse transcriptase zinc-binding domain-containing protein</fullName>
    </recommendedName>
</protein>
<reference evidence="2" key="2">
    <citation type="submission" date="2021-01" db="UniProtKB">
        <authorList>
            <consortium name="EnsemblPlants"/>
        </authorList>
    </citation>
    <scope>IDENTIFICATION</scope>
</reference>
<dbReference type="AlphaFoldDB" id="A0A7N2R442"/>
<keyword evidence="3" id="KW-1185">Reference proteome</keyword>
<dbReference type="Pfam" id="PF13966">
    <property type="entry name" value="zf-RVT"/>
    <property type="match status" value="1"/>
</dbReference>
<dbReference type="Proteomes" id="UP000594261">
    <property type="component" value="Chromosome 5"/>
</dbReference>